<feature type="domain" description="Histidine kinase" evidence="14">
    <location>
        <begin position="388"/>
        <end position="580"/>
    </location>
</feature>
<dbReference type="PROSITE" id="PS50885">
    <property type="entry name" value="HAMP"/>
    <property type="match status" value="1"/>
</dbReference>
<dbReference type="GO" id="GO:0004673">
    <property type="term" value="F:protein histidine kinase activity"/>
    <property type="evidence" value="ECO:0007669"/>
    <property type="project" value="UniProtKB-EC"/>
</dbReference>
<dbReference type="GO" id="GO:0005524">
    <property type="term" value="F:ATP binding"/>
    <property type="evidence" value="ECO:0007669"/>
    <property type="project" value="UniProtKB-KW"/>
</dbReference>
<keyword evidence="11 13" id="KW-1133">Transmembrane helix</keyword>
<comment type="caution">
    <text evidence="16">The sequence shown here is derived from an EMBL/GenBank/DDBJ whole genome shotgun (WGS) entry which is preliminary data.</text>
</comment>
<comment type="subcellular location">
    <subcellularLocation>
        <location evidence="2">Cell membrane</location>
        <topology evidence="2">Multi-pass membrane protein</topology>
    </subcellularLocation>
</comment>
<accession>A0A426TZJ5</accession>
<sequence length="580" mass="63261">MRAHTLPALLLRMVAGVVLGALLIIVAMTLVSMWLLQQRICQHQASNTDALARYGDQFLADMEQLVRIAGTSALSSPASLHSSMLHQIVAASPGINALYLIDPAGTVRAEATLEPYLLGFDLAHEPAFEQAVREARVSISTPFLSPTTGRVVATLAVPFFAKEEIQWVLLGELSLEELQAALNNLPLSQDELVLIVDQRGTVLAHPQEAWVQERRNLSTHPLFDAGQQGGCAARIFYEGTGRRLHIGSTSRMQVGWLVIIEQPLFTAMRPIFWMLAAASAALALSSLLTALLQRWGLQQISTPIARLAASANALASGRSQRIPNHTPHQLEELASLEASFGHMAEELQTTICALEQRISEVQATEDHLMNAVDQLHRSLAEKETLLKEIHHRVKNNLQVVISLLRLQARTLTDERAVLVLHESQQRIMTMALVHELLYREGDLAKINAASYLRELVEQLVRVYAPDKRRIAIEVNVSQPSLNLDQAVPCGLIVNELLSNSFKYAFPDGASGTIGVTLAACADGQCRLTVCDTGIGLEAGGPPSGSNALGMRLVQNLTRQLRGTLRVTGDAGTRVVVEFPL</sequence>
<dbReference type="Gene3D" id="3.30.450.20">
    <property type="entry name" value="PAS domain"/>
    <property type="match status" value="2"/>
</dbReference>
<dbReference type="Pfam" id="PF02743">
    <property type="entry name" value="dCache_1"/>
    <property type="match status" value="1"/>
</dbReference>
<dbReference type="SMART" id="SM00911">
    <property type="entry name" value="HWE_HK"/>
    <property type="match status" value="1"/>
</dbReference>
<dbReference type="EMBL" id="RSAS01000428">
    <property type="protein sequence ID" value="RRR71816.1"/>
    <property type="molecule type" value="Genomic_DNA"/>
</dbReference>
<keyword evidence="6" id="KW-0808">Transferase</keyword>
<evidence type="ECO:0000313" key="16">
    <source>
        <dbReference type="EMBL" id="RRR71816.1"/>
    </source>
</evidence>
<dbReference type="GO" id="GO:0005886">
    <property type="term" value="C:plasma membrane"/>
    <property type="evidence" value="ECO:0007669"/>
    <property type="project" value="UniProtKB-SubCell"/>
</dbReference>
<dbReference type="Pfam" id="PF07568">
    <property type="entry name" value="HisKA_2"/>
    <property type="match status" value="1"/>
</dbReference>
<dbReference type="InterPro" id="IPR011495">
    <property type="entry name" value="Sig_transdc_His_kin_sub2_dim/P"/>
</dbReference>
<evidence type="ECO:0000256" key="11">
    <source>
        <dbReference type="ARBA" id="ARBA00022989"/>
    </source>
</evidence>
<evidence type="ECO:0000259" key="15">
    <source>
        <dbReference type="PROSITE" id="PS50885"/>
    </source>
</evidence>
<keyword evidence="8" id="KW-0547">Nucleotide-binding</keyword>
<dbReference type="PROSITE" id="PS50109">
    <property type="entry name" value="HIS_KIN"/>
    <property type="match status" value="1"/>
</dbReference>
<keyword evidence="4" id="KW-1003">Cell membrane</keyword>
<dbReference type="AlphaFoldDB" id="A0A426TZJ5"/>
<dbReference type="InterPro" id="IPR033479">
    <property type="entry name" value="dCache_1"/>
</dbReference>
<keyword evidence="5" id="KW-0597">Phosphoprotein</keyword>
<evidence type="ECO:0000256" key="1">
    <source>
        <dbReference type="ARBA" id="ARBA00000085"/>
    </source>
</evidence>
<evidence type="ECO:0000259" key="14">
    <source>
        <dbReference type="PROSITE" id="PS50109"/>
    </source>
</evidence>
<dbReference type="GO" id="GO:0007165">
    <property type="term" value="P:signal transduction"/>
    <property type="evidence" value="ECO:0007669"/>
    <property type="project" value="InterPro"/>
</dbReference>
<dbReference type="Proteomes" id="UP000280307">
    <property type="component" value="Unassembled WGS sequence"/>
</dbReference>
<feature type="domain" description="HAMP" evidence="15">
    <location>
        <begin position="298"/>
        <end position="352"/>
    </location>
</feature>
<dbReference type="InterPro" id="IPR036890">
    <property type="entry name" value="HATPase_C_sf"/>
</dbReference>
<keyword evidence="12 13" id="KW-0472">Membrane</keyword>
<keyword evidence="9" id="KW-0418">Kinase</keyword>
<dbReference type="InterPro" id="IPR011102">
    <property type="entry name" value="Sig_transdc_His_kinase_HWE"/>
</dbReference>
<evidence type="ECO:0000256" key="6">
    <source>
        <dbReference type="ARBA" id="ARBA00022679"/>
    </source>
</evidence>
<evidence type="ECO:0000256" key="7">
    <source>
        <dbReference type="ARBA" id="ARBA00022692"/>
    </source>
</evidence>
<evidence type="ECO:0000256" key="2">
    <source>
        <dbReference type="ARBA" id="ARBA00004651"/>
    </source>
</evidence>
<evidence type="ECO:0000256" key="13">
    <source>
        <dbReference type="SAM" id="Phobius"/>
    </source>
</evidence>
<evidence type="ECO:0000256" key="3">
    <source>
        <dbReference type="ARBA" id="ARBA00012438"/>
    </source>
</evidence>
<dbReference type="CDD" id="cd18774">
    <property type="entry name" value="PDC2_HK_sensor"/>
    <property type="match status" value="1"/>
</dbReference>
<evidence type="ECO:0000256" key="12">
    <source>
        <dbReference type="ARBA" id="ARBA00023136"/>
    </source>
</evidence>
<dbReference type="InterPro" id="IPR003660">
    <property type="entry name" value="HAMP_dom"/>
</dbReference>
<gene>
    <name evidence="16" type="ORF">EI684_10995</name>
</gene>
<evidence type="ECO:0000256" key="4">
    <source>
        <dbReference type="ARBA" id="ARBA00022475"/>
    </source>
</evidence>
<protein>
    <recommendedName>
        <fullName evidence="3">histidine kinase</fullName>
        <ecNumber evidence="3">2.7.13.3</ecNumber>
    </recommendedName>
</protein>
<dbReference type="InterPro" id="IPR003594">
    <property type="entry name" value="HATPase_dom"/>
</dbReference>
<dbReference type="PANTHER" id="PTHR41523">
    <property type="entry name" value="TWO-COMPONENT SYSTEM SENSOR PROTEIN"/>
    <property type="match status" value="1"/>
</dbReference>
<comment type="catalytic activity">
    <reaction evidence="1">
        <text>ATP + protein L-histidine = ADP + protein N-phospho-L-histidine.</text>
        <dbReference type="EC" id="2.7.13.3"/>
    </reaction>
</comment>
<proteinExistence type="predicted"/>
<evidence type="ECO:0000256" key="9">
    <source>
        <dbReference type="ARBA" id="ARBA00022777"/>
    </source>
</evidence>
<dbReference type="EC" id="2.7.13.3" evidence="3"/>
<keyword evidence="10" id="KW-0067">ATP-binding</keyword>
<organism evidence="16 17">
    <name type="scientific">Candidatus Viridilinea halotolerans</name>
    <dbReference type="NCBI Taxonomy" id="2491704"/>
    <lineage>
        <taxon>Bacteria</taxon>
        <taxon>Bacillati</taxon>
        <taxon>Chloroflexota</taxon>
        <taxon>Chloroflexia</taxon>
        <taxon>Chloroflexales</taxon>
        <taxon>Chloroflexineae</taxon>
        <taxon>Oscillochloridaceae</taxon>
        <taxon>Candidatus Viridilinea</taxon>
    </lineage>
</organism>
<dbReference type="CDD" id="cd18773">
    <property type="entry name" value="PDC1_HK_sensor"/>
    <property type="match status" value="1"/>
</dbReference>
<dbReference type="InterPro" id="IPR005467">
    <property type="entry name" value="His_kinase_dom"/>
</dbReference>
<dbReference type="Pfam" id="PF02518">
    <property type="entry name" value="HATPase_c"/>
    <property type="match status" value="1"/>
</dbReference>
<dbReference type="SUPFAM" id="SSF55874">
    <property type="entry name" value="ATPase domain of HSP90 chaperone/DNA topoisomerase II/histidine kinase"/>
    <property type="match status" value="1"/>
</dbReference>
<dbReference type="SUPFAM" id="SSF103190">
    <property type="entry name" value="Sensory domain-like"/>
    <property type="match status" value="1"/>
</dbReference>
<keyword evidence="7 13" id="KW-0812">Transmembrane</keyword>
<name>A0A426TZJ5_9CHLR</name>
<evidence type="ECO:0000256" key="5">
    <source>
        <dbReference type="ARBA" id="ARBA00022553"/>
    </source>
</evidence>
<dbReference type="SMART" id="SM00387">
    <property type="entry name" value="HATPase_c"/>
    <property type="match status" value="1"/>
</dbReference>
<evidence type="ECO:0000256" key="8">
    <source>
        <dbReference type="ARBA" id="ARBA00022741"/>
    </source>
</evidence>
<reference evidence="16 17" key="1">
    <citation type="submission" date="2018-12" db="EMBL/GenBank/DDBJ databases">
        <title>Genome Sequence of Candidatus Viridilinea halotolerans isolated from saline sulfide-rich spring.</title>
        <authorList>
            <person name="Grouzdev D.S."/>
            <person name="Burganskaya E.I."/>
            <person name="Krutkina M.S."/>
            <person name="Sukhacheva M.V."/>
            <person name="Gorlenko V.M."/>
        </authorList>
    </citation>
    <scope>NUCLEOTIDE SEQUENCE [LARGE SCALE GENOMIC DNA]</scope>
    <source>
        <strain evidence="16">Chok-6</strain>
    </source>
</reference>
<evidence type="ECO:0000313" key="17">
    <source>
        <dbReference type="Proteomes" id="UP000280307"/>
    </source>
</evidence>
<dbReference type="PANTHER" id="PTHR41523:SF8">
    <property type="entry name" value="ETHYLENE RESPONSE SENSOR PROTEIN"/>
    <property type="match status" value="1"/>
</dbReference>
<dbReference type="Gene3D" id="3.30.565.10">
    <property type="entry name" value="Histidine kinase-like ATPase, C-terminal domain"/>
    <property type="match status" value="1"/>
</dbReference>
<dbReference type="InterPro" id="IPR029151">
    <property type="entry name" value="Sensor-like_sf"/>
</dbReference>
<dbReference type="SMART" id="SM00304">
    <property type="entry name" value="HAMP"/>
    <property type="match status" value="1"/>
</dbReference>
<feature type="transmembrane region" description="Helical" evidence="13">
    <location>
        <begin position="9"/>
        <end position="36"/>
    </location>
</feature>
<evidence type="ECO:0000256" key="10">
    <source>
        <dbReference type="ARBA" id="ARBA00022840"/>
    </source>
</evidence>